<sequence length="166" mass="18272">MNAIDIAVPALNINAIELLDIIIEYISLVFVVGFRFYFLAMARGFAKVWQNQKLEIFFYLLLATHAIPFAILSAATGLDWHFVQGLWMRCTIALCLSSTIHARLSGGTSSASRTMSKTKVRDMNFGTGPSARNLVSSSDSTRLSSIHPAQSSKWGSIRGQLTKVKS</sequence>
<evidence type="ECO:0000256" key="1">
    <source>
        <dbReference type="SAM" id="Phobius"/>
    </source>
</evidence>
<evidence type="ECO:0000313" key="3">
    <source>
        <dbReference type="Proteomes" id="UP001165121"/>
    </source>
</evidence>
<organism evidence="2 3">
    <name type="scientific">Phytophthora fragariaefolia</name>
    <dbReference type="NCBI Taxonomy" id="1490495"/>
    <lineage>
        <taxon>Eukaryota</taxon>
        <taxon>Sar</taxon>
        <taxon>Stramenopiles</taxon>
        <taxon>Oomycota</taxon>
        <taxon>Peronosporomycetes</taxon>
        <taxon>Peronosporales</taxon>
        <taxon>Peronosporaceae</taxon>
        <taxon>Phytophthora</taxon>
    </lineage>
</organism>
<proteinExistence type="predicted"/>
<feature type="transmembrane region" description="Helical" evidence="1">
    <location>
        <begin position="21"/>
        <end position="42"/>
    </location>
</feature>
<keyword evidence="1" id="KW-0812">Transmembrane</keyword>
<reference evidence="2" key="1">
    <citation type="submission" date="2023-04" db="EMBL/GenBank/DDBJ databases">
        <title>Phytophthora fragariaefolia NBRC 109709.</title>
        <authorList>
            <person name="Ichikawa N."/>
            <person name="Sato H."/>
            <person name="Tonouchi N."/>
        </authorList>
    </citation>
    <scope>NUCLEOTIDE SEQUENCE</scope>
    <source>
        <strain evidence="2">NBRC 109709</strain>
    </source>
</reference>
<feature type="transmembrane region" description="Helical" evidence="1">
    <location>
        <begin position="54"/>
        <end position="74"/>
    </location>
</feature>
<comment type="caution">
    <text evidence="2">The sequence shown here is derived from an EMBL/GenBank/DDBJ whole genome shotgun (WGS) entry which is preliminary data.</text>
</comment>
<evidence type="ECO:0000313" key="2">
    <source>
        <dbReference type="EMBL" id="GMF59453.1"/>
    </source>
</evidence>
<dbReference type="Proteomes" id="UP001165121">
    <property type="component" value="Unassembled WGS sequence"/>
</dbReference>
<keyword evidence="1" id="KW-1133">Transmembrane helix</keyword>
<accession>A0A9W7D9J6</accession>
<dbReference type="AlphaFoldDB" id="A0A9W7D9J6"/>
<gene>
    <name evidence="2" type="ORF">Pfra01_002567900</name>
</gene>
<keyword evidence="3" id="KW-1185">Reference proteome</keyword>
<protein>
    <submittedName>
        <fullName evidence="2">Unnamed protein product</fullName>
    </submittedName>
</protein>
<dbReference type="EMBL" id="BSXT01005040">
    <property type="protein sequence ID" value="GMF59453.1"/>
    <property type="molecule type" value="Genomic_DNA"/>
</dbReference>
<name>A0A9W7D9J6_9STRA</name>
<dbReference type="OrthoDB" id="112250at2759"/>
<keyword evidence="1" id="KW-0472">Membrane</keyword>